<protein>
    <recommendedName>
        <fullName evidence="2">3'-phosphate/5'-hydroxy nucleic acid ligase</fullName>
        <ecNumber evidence="2">6.5.1.8</ecNumber>
    </recommendedName>
</protein>
<organism evidence="10 12">
    <name type="scientific">Nitrosomonas communis</name>
    <dbReference type="NCBI Taxonomy" id="44574"/>
    <lineage>
        <taxon>Bacteria</taxon>
        <taxon>Pseudomonadati</taxon>
        <taxon>Pseudomonadota</taxon>
        <taxon>Betaproteobacteria</taxon>
        <taxon>Nitrosomonadales</taxon>
        <taxon>Nitrosomonadaceae</taxon>
        <taxon>Nitrosomonas</taxon>
    </lineage>
</organism>
<keyword evidence="3 10" id="KW-0436">Ligase</keyword>
<dbReference type="Proteomes" id="UP000183454">
    <property type="component" value="Unassembled WGS sequence"/>
</dbReference>
<sequence length="33" mass="3835">IPAAYKDIDQVMENQWDLVKIKHVLKQVLNVKG</sequence>
<dbReference type="AlphaFoldDB" id="A0A1H2ZFB0"/>
<keyword evidence="4" id="KW-0479">Metal-binding</keyword>
<gene>
    <name evidence="10" type="ORF">SAMN05421882_107410</name>
    <name evidence="11" type="ORF">SAMN05421882_10956</name>
</gene>
<evidence type="ECO:0000256" key="9">
    <source>
        <dbReference type="ARBA" id="ARBA00047746"/>
    </source>
</evidence>
<keyword evidence="7" id="KW-0342">GTP-binding</keyword>
<proteinExistence type="predicted"/>
<keyword evidence="8" id="KW-0464">Manganese</keyword>
<dbReference type="GO" id="GO:0006396">
    <property type="term" value="P:RNA processing"/>
    <property type="evidence" value="ECO:0007669"/>
    <property type="project" value="InterPro"/>
</dbReference>
<dbReference type="GO" id="GO:0046872">
    <property type="term" value="F:metal ion binding"/>
    <property type="evidence" value="ECO:0007669"/>
    <property type="project" value="UniProtKB-KW"/>
</dbReference>
<dbReference type="InterPro" id="IPR036025">
    <property type="entry name" value="RtcB-like_sf"/>
</dbReference>
<evidence type="ECO:0000313" key="12">
    <source>
        <dbReference type="Proteomes" id="UP000183454"/>
    </source>
</evidence>
<dbReference type="EMBL" id="FNNH01000095">
    <property type="protein sequence ID" value="SDX21358.1"/>
    <property type="molecule type" value="Genomic_DNA"/>
</dbReference>
<evidence type="ECO:0000256" key="8">
    <source>
        <dbReference type="ARBA" id="ARBA00023211"/>
    </source>
</evidence>
<evidence type="ECO:0000256" key="3">
    <source>
        <dbReference type="ARBA" id="ARBA00022598"/>
    </source>
</evidence>
<comment type="catalytic activity">
    <reaction evidence="9">
        <text>a 3'-end 3'-phospho-ribonucleotide-RNA + a 5'-end dephospho-ribonucleoside-RNA + GTP = a ribonucleotidyl-ribonucleotide-RNA + GMP + diphosphate</text>
        <dbReference type="Rhea" id="RHEA:68076"/>
        <dbReference type="Rhea" id="RHEA-COMP:10463"/>
        <dbReference type="Rhea" id="RHEA-COMP:13936"/>
        <dbReference type="Rhea" id="RHEA-COMP:17355"/>
        <dbReference type="ChEBI" id="CHEBI:33019"/>
        <dbReference type="ChEBI" id="CHEBI:37565"/>
        <dbReference type="ChEBI" id="CHEBI:58115"/>
        <dbReference type="ChEBI" id="CHEBI:83062"/>
        <dbReference type="ChEBI" id="CHEBI:138284"/>
        <dbReference type="ChEBI" id="CHEBI:173118"/>
        <dbReference type="EC" id="6.5.1.8"/>
    </reaction>
</comment>
<accession>A0A1H2ZFB0</accession>
<dbReference type="GO" id="GO:0170057">
    <property type="term" value="F:RNA ligase (GTP) activity"/>
    <property type="evidence" value="ECO:0007669"/>
    <property type="project" value="UniProtKB-EC"/>
</dbReference>
<keyword evidence="5" id="KW-0547">Nucleotide-binding</keyword>
<dbReference type="EMBL" id="FNNH01000074">
    <property type="protein sequence ID" value="SDX16090.1"/>
    <property type="molecule type" value="Genomic_DNA"/>
</dbReference>
<evidence type="ECO:0000256" key="4">
    <source>
        <dbReference type="ARBA" id="ARBA00022723"/>
    </source>
</evidence>
<keyword evidence="6" id="KW-0692">RNA repair</keyword>
<dbReference type="Pfam" id="PF01139">
    <property type="entry name" value="RtcB"/>
    <property type="match status" value="1"/>
</dbReference>
<dbReference type="GO" id="GO:0005525">
    <property type="term" value="F:GTP binding"/>
    <property type="evidence" value="ECO:0007669"/>
    <property type="project" value="UniProtKB-KW"/>
</dbReference>
<dbReference type="EC" id="6.5.1.8" evidence="2"/>
<evidence type="ECO:0000256" key="6">
    <source>
        <dbReference type="ARBA" id="ARBA00022800"/>
    </source>
</evidence>
<name>A0A1H2ZFB0_9PROT</name>
<evidence type="ECO:0000313" key="10">
    <source>
        <dbReference type="EMBL" id="SDX16090.1"/>
    </source>
</evidence>
<comment type="cofactor">
    <cofactor evidence="1">
        <name>Mn(2+)</name>
        <dbReference type="ChEBI" id="CHEBI:29035"/>
    </cofactor>
</comment>
<evidence type="ECO:0000256" key="2">
    <source>
        <dbReference type="ARBA" id="ARBA00012726"/>
    </source>
</evidence>
<evidence type="ECO:0000313" key="11">
    <source>
        <dbReference type="EMBL" id="SDX21358.1"/>
    </source>
</evidence>
<dbReference type="GO" id="GO:0042245">
    <property type="term" value="P:RNA repair"/>
    <property type="evidence" value="ECO:0007669"/>
    <property type="project" value="UniProtKB-KW"/>
</dbReference>
<dbReference type="SUPFAM" id="SSF103365">
    <property type="entry name" value="Hypothetical protein PH1602"/>
    <property type="match status" value="1"/>
</dbReference>
<dbReference type="InterPro" id="IPR001233">
    <property type="entry name" value="RtcB"/>
</dbReference>
<evidence type="ECO:0000256" key="7">
    <source>
        <dbReference type="ARBA" id="ARBA00023134"/>
    </source>
</evidence>
<feature type="non-terminal residue" evidence="10">
    <location>
        <position position="1"/>
    </location>
</feature>
<evidence type="ECO:0000256" key="1">
    <source>
        <dbReference type="ARBA" id="ARBA00001936"/>
    </source>
</evidence>
<evidence type="ECO:0000256" key="5">
    <source>
        <dbReference type="ARBA" id="ARBA00022741"/>
    </source>
</evidence>
<reference evidence="10 12" key="1">
    <citation type="submission" date="2016-10" db="EMBL/GenBank/DDBJ databases">
        <authorList>
            <person name="de Groot N.N."/>
        </authorList>
    </citation>
    <scope>NUCLEOTIDE SEQUENCE [LARGE SCALE GENOMIC DNA]</scope>
    <source>
        <strain evidence="10 12">Nm110</strain>
    </source>
</reference>